<evidence type="ECO:0000256" key="1">
    <source>
        <dbReference type="SAM" id="MobiDB-lite"/>
    </source>
</evidence>
<feature type="region of interest" description="Disordered" evidence="1">
    <location>
        <begin position="64"/>
        <end position="188"/>
    </location>
</feature>
<feature type="compositionally biased region" description="Polar residues" evidence="1">
    <location>
        <begin position="80"/>
        <end position="114"/>
    </location>
</feature>
<proteinExistence type="predicted"/>
<sequence>MTHKRTKKTKKINKRRRYSKSGGQKPAPFDSEIPAIEMEESFTLEDQPLNDSFLVEENTIEPINEVSGSQGPLALDDLNISDQNGSNMLDNTNSSLGLGNWENPNYSGNTTFESVLSEPSMEIGGKKRSRNRKSPKFNKTKRSRKSKKMKKVKKNRKTRKYNKRKVGGTNTDTEDLSPPAYNESYDEL</sequence>
<feature type="compositionally biased region" description="Basic residues" evidence="1">
    <location>
        <begin position="1"/>
        <end position="19"/>
    </location>
</feature>
<evidence type="ECO:0000313" key="2">
    <source>
        <dbReference type="EMBL" id="QHT22954.1"/>
    </source>
</evidence>
<protein>
    <submittedName>
        <fullName evidence="2">Uncharacterized protein</fullName>
    </submittedName>
</protein>
<feature type="region of interest" description="Disordered" evidence="1">
    <location>
        <begin position="1"/>
        <end position="32"/>
    </location>
</feature>
<dbReference type="AlphaFoldDB" id="A0A6C0E1Q1"/>
<organism evidence="2">
    <name type="scientific">viral metagenome</name>
    <dbReference type="NCBI Taxonomy" id="1070528"/>
    <lineage>
        <taxon>unclassified sequences</taxon>
        <taxon>metagenomes</taxon>
        <taxon>organismal metagenomes</taxon>
    </lineage>
</organism>
<feature type="compositionally biased region" description="Basic residues" evidence="1">
    <location>
        <begin position="126"/>
        <end position="166"/>
    </location>
</feature>
<name>A0A6C0E1Q1_9ZZZZ</name>
<reference evidence="2" key="1">
    <citation type="journal article" date="2020" name="Nature">
        <title>Giant virus diversity and host interactions through global metagenomics.</title>
        <authorList>
            <person name="Schulz F."/>
            <person name="Roux S."/>
            <person name="Paez-Espino D."/>
            <person name="Jungbluth S."/>
            <person name="Walsh D.A."/>
            <person name="Denef V.J."/>
            <person name="McMahon K.D."/>
            <person name="Konstantinidis K.T."/>
            <person name="Eloe-Fadrosh E.A."/>
            <person name="Kyrpides N.C."/>
            <person name="Woyke T."/>
        </authorList>
    </citation>
    <scope>NUCLEOTIDE SEQUENCE</scope>
    <source>
        <strain evidence="2">GVMAG-M-3300023179-114</strain>
    </source>
</reference>
<accession>A0A6C0E1Q1</accession>
<dbReference type="EMBL" id="MN739722">
    <property type="protein sequence ID" value="QHT22954.1"/>
    <property type="molecule type" value="Genomic_DNA"/>
</dbReference>